<dbReference type="EMBL" id="MHJI01000027">
    <property type="protein sequence ID" value="OGY64997.1"/>
    <property type="molecule type" value="Genomic_DNA"/>
</dbReference>
<dbReference type="Proteomes" id="UP000178517">
    <property type="component" value="Unassembled WGS sequence"/>
</dbReference>
<name>A0A1G1ZMC8_9BACT</name>
<dbReference type="AlphaFoldDB" id="A0A1G1ZMC8"/>
<feature type="chain" id="PRO_5009581828" evidence="1">
    <location>
        <begin position="22"/>
        <end position="171"/>
    </location>
</feature>
<protein>
    <submittedName>
        <fullName evidence="2">Uncharacterized protein</fullName>
    </submittedName>
</protein>
<sequence>MLPFILIALIFVSGCSSFNQSYTSTWIGDVIVDYNTEIEEGFKEDPYDHVHAMINNKNFTHARRGTAYISIEAICFNKELSTKEALEKLDSCGFRPANFEELLAFNKINWMRYKEYKLVFLTPLIALGTEFRGKYIEASWRDKKRQLELKDCTSRWKKDSYFLAVSRYPKT</sequence>
<evidence type="ECO:0000313" key="3">
    <source>
        <dbReference type="Proteomes" id="UP000178517"/>
    </source>
</evidence>
<feature type="signal peptide" evidence="1">
    <location>
        <begin position="1"/>
        <end position="21"/>
    </location>
</feature>
<reference evidence="2 3" key="1">
    <citation type="journal article" date="2016" name="Nat. Commun.">
        <title>Thousands of microbial genomes shed light on interconnected biogeochemical processes in an aquifer system.</title>
        <authorList>
            <person name="Anantharaman K."/>
            <person name="Brown C.T."/>
            <person name="Hug L.A."/>
            <person name="Sharon I."/>
            <person name="Castelle C.J."/>
            <person name="Probst A.J."/>
            <person name="Thomas B.C."/>
            <person name="Singh A."/>
            <person name="Wilkins M.J."/>
            <person name="Karaoz U."/>
            <person name="Brodie E.L."/>
            <person name="Williams K.H."/>
            <person name="Hubbard S.S."/>
            <person name="Banfield J.F."/>
        </authorList>
    </citation>
    <scope>NUCLEOTIDE SEQUENCE [LARGE SCALE GENOMIC DNA]</scope>
</reference>
<evidence type="ECO:0000256" key="1">
    <source>
        <dbReference type="SAM" id="SignalP"/>
    </source>
</evidence>
<gene>
    <name evidence="2" type="ORF">A3A04_01360</name>
</gene>
<proteinExistence type="predicted"/>
<evidence type="ECO:0000313" key="2">
    <source>
        <dbReference type="EMBL" id="OGY64997.1"/>
    </source>
</evidence>
<accession>A0A1G1ZMC8</accession>
<comment type="caution">
    <text evidence="2">The sequence shown here is derived from an EMBL/GenBank/DDBJ whole genome shotgun (WGS) entry which is preliminary data.</text>
</comment>
<keyword evidence="1" id="KW-0732">Signal</keyword>
<organism evidence="2 3">
    <name type="scientific">Candidatus Harrisonbacteria bacterium RIFCSPLOWO2_01_FULL_40_28</name>
    <dbReference type="NCBI Taxonomy" id="1798406"/>
    <lineage>
        <taxon>Bacteria</taxon>
        <taxon>Candidatus Harrisoniibacteriota</taxon>
    </lineage>
</organism>